<dbReference type="Proteomes" id="UP000813427">
    <property type="component" value="Unassembled WGS sequence"/>
</dbReference>
<reference evidence="3" key="1">
    <citation type="journal article" date="2021" name="Nat. Commun.">
        <title>Genetic determinants of endophytism in the Arabidopsis root mycobiome.</title>
        <authorList>
            <person name="Mesny F."/>
            <person name="Miyauchi S."/>
            <person name="Thiergart T."/>
            <person name="Pickel B."/>
            <person name="Atanasova L."/>
            <person name="Karlsson M."/>
            <person name="Huettel B."/>
            <person name="Barry K.W."/>
            <person name="Haridas S."/>
            <person name="Chen C."/>
            <person name="Bauer D."/>
            <person name="Andreopoulos W."/>
            <person name="Pangilinan J."/>
            <person name="LaButti K."/>
            <person name="Riley R."/>
            <person name="Lipzen A."/>
            <person name="Clum A."/>
            <person name="Drula E."/>
            <person name="Henrissat B."/>
            <person name="Kohler A."/>
            <person name="Grigoriev I.V."/>
            <person name="Martin F.M."/>
            <person name="Hacquard S."/>
        </authorList>
    </citation>
    <scope>NUCLEOTIDE SEQUENCE</scope>
    <source>
        <strain evidence="3">MPI-SDFR-AT-0068</strain>
    </source>
</reference>
<evidence type="ECO:0000313" key="4">
    <source>
        <dbReference type="Proteomes" id="UP000813427"/>
    </source>
</evidence>
<sequence length="775" mass="86941">MENQPDNRIIDLTSLDLFLEHVPDPGGRRLIREQILFAAQIVEKKEDEVTRLKAEAEAVYTQVQEQKGKLEAQQKALTDEQTRLNAIADKACTLPDQVDGLTRQVSQMSLSLTKDSKTVVDRLDTVRTSFRDHLEKSLQAFKSDVAKVVDKFDAGQRSAQDRSAESLQVIKDDIAERITGLSNTSLSREKSLMDEIARLTRLAVSEIEQKLKTEMIKVDKSLAALTVDQQLLLDTLTGDADVVGTWATRAQVEPLAARLEAIVKSVGSLPSKADLPQALEEAGFYRHFNEYADLLEKCQKMTQERDQSRMESQSLRAEMKVLEDRAAIEVDAAKNREALANEKLEGERQRVQRRDDAIQDLQDTCDATYQQLQEAQGSLEDFADLQQQLQDARASLEAAETAAQELQQTRDQLRRSEEAEGRYSREIVRQRASIEQEKKLNKERSQQISEMGDHLADAKVGREQAEQARVKAEEMAAQLQTSFQDQRVLQKELKDAWANEKVRLQEELSRQRSLLEDHDKTLELLRSKTESLERDNSERTSAVHASNVQLEKATADVKALEHMLSSATAVQDALRSELTAVNSSEDTAKKFAANLEEQFQAKKSDCNVLEGRLSVLRHELATARSGEETAKQSVNDLQQQLHVAIDRVTAVEGQLSVHNAQQWVTIPEGVTGDLAKMYLRLADEFRDIPSAPESCHGLDMSQLAVKLAPILDDFDAKENLVRFLDAGHDNWHCLSQVLNGDPRCEVNGGACLTHGSGCVKVRVMQLDEKVLDFTN</sequence>
<feature type="coiled-coil region" evidence="1">
    <location>
        <begin position="42"/>
        <end position="83"/>
    </location>
</feature>
<comment type="caution">
    <text evidence="3">The sequence shown here is derived from an EMBL/GenBank/DDBJ whole genome shotgun (WGS) entry which is preliminary data.</text>
</comment>
<dbReference type="AlphaFoldDB" id="A0A8K0WIG3"/>
<dbReference type="OrthoDB" id="5093778at2759"/>
<accession>A0A8K0WIG3</accession>
<feature type="region of interest" description="Disordered" evidence="2">
    <location>
        <begin position="400"/>
        <end position="424"/>
    </location>
</feature>
<evidence type="ECO:0000313" key="3">
    <source>
        <dbReference type="EMBL" id="KAH7262918.1"/>
    </source>
</evidence>
<dbReference type="EMBL" id="JAGPXF010000001">
    <property type="protein sequence ID" value="KAH7262918.1"/>
    <property type="molecule type" value="Genomic_DNA"/>
</dbReference>
<evidence type="ECO:0000256" key="1">
    <source>
        <dbReference type="SAM" id="Coils"/>
    </source>
</evidence>
<dbReference type="Gene3D" id="1.10.287.1490">
    <property type="match status" value="1"/>
</dbReference>
<gene>
    <name evidence="3" type="ORF">BKA59DRAFT_449135</name>
</gene>
<name>A0A8K0WIG3_9HYPO</name>
<feature type="coiled-coil region" evidence="1">
    <location>
        <begin position="455"/>
        <end position="612"/>
    </location>
</feature>
<protein>
    <submittedName>
        <fullName evidence="3">Uncharacterized protein</fullName>
    </submittedName>
</protein>
<evidence type="ECO:0000256" key="2">
    <source>
        <dbReference type="SAM" id="MobiDB-lite"/>
    </source>
</evidence>
<feature type="compositionally biased region" description="Low complexity" evidence="2">
    <location>
        <begin position="400"/>
        <end position="410"/>
    </location>
</feature>
<keyword evidence="1" id="KW-0175">Coiled coil</keyword>
<organism evidence="3 4">
    <name type="scientific">Fusarium tricinctum</name>
    <dbReference type="NCBI Taxonomy" id="61284"/>
    <lineage>
        <taxon>Eukaryota</taxon>
        <taxon>Fungi</taxon>
        <taxon>Dikarya</taxon>
        <taxon>Ascomycota</taxon>
        <taxon>Pezizomycotina</taxon>
        <taxon>Sordariomycetes</taxon>
        <taxon>Hypocreomycetidae</taxon>
        <taxon>Hypocreales</taxon>
        <taxon>Nectriaceae</taxon>
        <taxon>Fusarium</taxon>
        <taxon>Fusarium tricinctum species complex</taxon>
    </lineage>
</organism>
<keyword evidence="4" id="KW-1185">Reference proteome</keyword>
<feature type="compositionally biased region" description="Basic and acidic residues" evidence="2">
    <location>
        <begin position="411"/>
        <end position="424"/>
    </location>
</feature>
<proteinExistence type="predicted"/>